<keyword evidence="8" id="KW-0704">Schiff base</keyword>
<evidence type="ECO:0000256" key="6">
    <source>
        <dbReference type="ARBA" id="ARBA00023145"/>
    </source>
</evidence>
<dbReference type="InterPro" id="IPR002723">
    <property type="entry name" value="BpsA_C"/>
</dbReference>
<dbReference type="SUPFAM" id="SSF53335">
    <property type="entry name" value="S-adenosyl-L-methionine-dependent methyltransferases"/>
    <property type="match status" value="1"/>
</dbReference>
<dbReference type="SUPFAM" id="SSF56276">
    <property type="entry name" value="S-adenosylmethionine decarboxylase"/>
    <property type="match status" value="1"/>
</dbReference>
<dbReference type="PROSITE" id="PS00092">
    <property type="entry name" value="N6_MTASE"/>
    <property type="match status" value="1"/>
</dbReference>
<dbReference type="GO" id="GO:0008295">
    <property type="term" value="P:spermidine biosynthetic process"/>
    <property type="evidence" value="ECO:0007669"/>
    <property type="project" value="UniProtKB-KW"/>
</dbReference>
<dbReference type="GO" id="GO:0032259">
    <property type="term" value="P:methylation"/>
    <property type="evidence" value="ECO:0007669"/>
    <property type="project" value="InterPro"/>
</dbReference>
<evidence type="ECO:0000259" key="10">
    <source>
        <dbReference type="Pfam" id="PF01861"/>
    </source>
</evidence>
<organism evidence="11 12">
    <name type="scientific">candidate division WWE3 bacterium RIFCSPLOWO2_12_FULL_36_10</name>
    <dbReference type="NCBI Taxonomy" id="1802630"/>
    <lineage>
        <taxon>Bacteria</taxon>
        <taxon>Katanobacteria</taxon>
    </lineage>
</organism>
<dbReference type="InterPro" id="IPR003826">
    <property type="entry name" value="AdoMetDC_fam_prok"/>
</dbReference>
<keyword evidence="3" id="KW-0068">Autocatalytic cleavage</keyword>
<keyword evidence="6" id="KW-0865">Zymogen</keyword>
<dbReference type="InterPro" id="IPR016067">
    <property type="entry name" value="S-AdoMet_deCO2ase_core"/>
</dbReference>
<keyword evidence="4" id="KW-0745">Spermidine biosynthesis</keyword>
<dbReference type="Proteomes" id="UP000177763">
    <property type="component" value="Unassembled WGS sequence"/>
</dbReference>
<evidence type="ECO:0000313" key="12">
    <source>
        <dbReference type="Proteomes" id="UP000177763"/>
    </source>
</evidence>
<dbReference type="Pfam" id="PF01861">
    <property type="entry name" value="BpsA_C"/>
    <property type="match status" value="1"/>
</dbReference>
<proteinExistence type="predicted"/>
<evidence type="ECO:0000256" key="4">
    <source>
        <dbReference type="ARBA" id="ARBA00023066"/>
    </source>
</evidence>
<dbReference type="GO" id="GO:0003676">
    <property type="term" value="F:nucleic acid binding"/>
    <property type="evidence" value="ECO:0007669"/>
    <property type="project" value="InterPro"/>
</dbReference>
<feature type="domain" description="N(4)-bis(aminopropyl)spermidine synthase C-terminal" evidence="10">
    <location>
        <begin position="97"/>
        <end position="295"/>
    </location>
</feature>
<dbReference type="GO" id="GO:0004014">
    <property type="term" value="F:adenosylmethionine decarboxylase activity"/>
    <property type="evidence" value="ECO:0007669"/>
    <property type="project" value="InterPro"/>
</dbReference>
<dbReference type="STRING" id="1802630.A3H26_01800"/>
<sequence>MGNIINELKLKNPDLKEAEIEGILYILLNSKSLTNNELVRLTGLPKETLKQFKFSIANFLKEAKDEAVSLNEDGIKIISDLKLKPSTLPLLKFHNPDLVKKLKEIRKKHNLIPKRELDQFFATEETSISKAEIVNAKGLIKNKSIAVLGDDDLASISIALLNPSYENIVVFDVDDEILKVVRDIAKEYDLKNVQTQVYSVFDILKIEFKHKFDVVLIDPPYTKRGVSLFLARSIQLLKKPLNFAGPFIFFNYGNSFKNPQKTLEIQELISSYKMVIEDKIDKFNSYYGAESIGSSSSVYVLKLTPATKVSDHKGLGKIYTYEKQEEDEFPFTSHYVFKLFDVPGKIIQDEKKLENITLDFCTKHNLKVKEVFVTKFKPHGCTITVVLSNSNLLIHTWYKERAVHIDLVVCTEIYKESEMILTLAQLFATEKIEYKKIE</sequence>
<protein>
    <recommendedName>
        <fullName evidence="10">N(4)-bis(aminopropyl)spermidine synthase C-terminal domain-containing protein</fullName>
    </recommendedName>
</protein>
<dbReference type="EMBL" id="MEVN01000034">
    <property type="protein sequence ID" value="OGC56607.1"/>
    <property type="molecule type" value="Genomic_DNA"/>
</dbReference>
<dbReference type="InterPro" id="IPR051720">
    <property type="entry name" value="rRNA_MeTrfase/Polyamine_Synth"/>
</dbReference>
<dbReference type="AlphaFoldDB" id="A0A1F4VH71"/>
<dbReference type="Pfam" id="PF02675">
    <property type="entry name" value="AdoMet_dc"/>
    <property type="match status" value="1"/>
</dbReference>
<evidence type="ECO:0000256" key="1">
    <source>
        <dbReference type="ARBA" id="ARBA00001928"/>
    </source>
</evidence>
<comment type="cofactor">
    <cofactor evidence="1">
        <name>pyruvate</name>
        <dbReference type="ChEBI" id="CHEBI:15361"/>
    </cofactor>
</comment>
<keyword evidence="7" id="KW-0456">Lyase</keyword>
<comment type="caution">
    <text evidence="11">The sequence shown here is derived from an EMBL/GenBank/DDBJ whole genome shotgun (WGS) entry which is preliminary data.</text>
</comment>
<keyword evidence="5" id="KW-0620">Polyamine biosynthesis</keyword>
<evidence type="ECO:0000256" key="8">
    <source>
        <dbReference type="ARBA" id="ARBA00023270"/>
    </source>
</evidence>
<evidence type="ECO:0000256" key="5">
    <source>
        <dbReference type="ARBA" id="ARBA00023115"/>
    </source>
</evidence>
<dbReference type="InterPro" id="IPR029063">
    <property type="entry name" value="SAM-dependent_MTases_sf"/>
</dbReference>
<dbReference type="GO" id="GO:0008168">
    <property type="term" value="F:methyltransferase activity"/>
    <property type="evidence" value="ECO:0007669"/>
    <property type="project" value="InterPro"/>
</dbReference>
<dbReference type="PANTHER" id="PTHR23290:SF0">
    <property type="entry name" value="RRNA N6-ADENOSINE-METHYLTRANSFERASE METTL5"/>
    <property type="match status" value="1"/>
</dbReference>
<reference evidence="11 12" key="1">
    <citation type="journal article" date="2016" name="Nat. Commun.">
        <title>Thousands of microbial genomes shed light on interconnected biogeochemical processes in an aquifer system.</title>
        <authorList>
            <person name="Anantharaman K."/>
            <person name="Brown C.T."/>
            <person name="Hug L.A."/>
            <person name="Sharon I."/>
            <person name="Castelle C.J."/>
            <person name="Probst A.J."/>
            <person name="Thomas B.C."/>
            <person name="Singh A."/>
            <person name="Wilkins M.J."/>
            <person name="Karaoz U."/>
            <person name="Brodie E.L."/>
            <person name="Williams K.H."/>
            <person name="Hubbard S.S."/>
            <person name="Banfield J.F."/>
        </authorList>
    </citation>
    <scope>NUCLEOTIDE SEQUENCE [LARGE SCALE GENOMIC DNA]</scope>
</reference>
<dbReference type="InterPro" id="IPR002052">
    <property type="entry name" value="DNA_methylase_N6_adenine_CS"/>
</dbReference>
<evidence type="ECO:0000256" key="9">
    <source>
        <dbReference type="ARBA" id="ARBA00023317"/>
    </source>
</evidence>
<dbReference type="Gene3D" id="3.40.50.150">
    <property type="entry name" value="Vaccinia Virus protein VP39"/>
    <property type="match status" value="1"/>
</dbReference>
<evidence type="ECO:0000313" key="11">
    <source>
        <dbReference type="EMBL" id="OGC56607.1"/>
    </source>
</evidence>
<dbReference type="CDD" id="cd02440">
    <property type="entry name" value="AdoMet_MTases"/>
    <property type="match status" value="1"/>
</dbReference>
<evidence type="ECO:0000256" key="7">
    <source>
        <dbReference type="ARBA" id="ARBA00023239"/>
    </source>
</evidence>
<keyword evidence="9" id="KW-0670">Pyruvate</keyword>
<gene>
    <name evidence="11" type="ORF">A3H26_01800</name>
</gene>
<keyword evidence="2" id="KW-0210">Decarboxylase</keyword>
<dbReference type="Gene3D" id="3.60.90.10">
    <property type="entry name" value="S-adenosylmethionine decarboxylase"/>
    <property type="match status" value="1"/>
</dbReference>
<accession>A0A1F4VH71</accession>
<dbReference type="PANTHER" id="PTHR23290">
    <property type="entry name" value="RRNA N6-ADENOSINE-METHYLTRANSFERASE METTL5"/>
    <property type="match status" value="1"/>
</dbReference>
<name>A0A1F4VH71_UNCKA</name>
<evidence type="ECO:0000256" key="3">
    <source>
        <dbReference type="ARBA" id="ARBA00022813"/>
    </source>
</evidence>
<evidence type="ECO:0000256" key="2">
    <source>
        <dbReference type="ARBA" id="ARBA00022793"/>
    </source>
</evidence>